<proteinExistence type="predicted"/>
<feature type="transmembrane region" description="Helical" evidence="1">
    <location>
        <begin position="47"/>
        <end position="66"/>
    </location>
</feature>
<protein>
    <recommendedName>
        <fullName evidence="4">Transmembrane protein</fullName>
    </recommendedName>
</protein>
<accession>A0ABR2MEY0</accession>
<comment type="caution">
    <text evidence="2">The sequence shown here is derived from an EMBL/GenBank/DDBJ whole genome shotgun (WGS) entry which is preliminary data.</text>
</comment>
<keyword evidence="3" id="KW-1185">Reference proteome</keyword>
<dbReference type="EMBL" id="JBBWWR010000008">
    <property type="protein sequence ID" value="KAK8962256.1"/>
    <property type="molecule type" value="Genomic_DNA"/>
</dbReference>
<keyword evidence="1" id="KW-0812">Transmembrane</keyword>
<evidence type="ECO:0000313" key="2">
    <source>
        <dbReference type="EMBL" id="KAK8962256.1"/>
    </source>
</evidence>
<evidence type="ECO:0000256" key="1">
    <source>
        <dbReference type="SAM" id="Phobius"/>
    </source>
</evidence>
<dbReference type="Proteomes" id="UP001412067">
    <property type="component" value="Unassembled WGS sequence"/>
</dbReference>
<name>A0ABR2MEY0_9ASPA</name>
<gene>
    <name evidence="2" type="ORF">KSP40_PGU005018</name>
</gene>
<sequence length="84" mass="9296">MAINPGCITYVCHSITPVEVARGSKPKPKPKERKTEEEKTFRRRAKYFLGAQLVAVLVFLSLFGGGEGADDLQGDEEGDFSYED</sequence>
<evidence type="ECO:0000313" key="3">
    <source>
        <dbReference type="Proteomes" id="UP001412067"/>
    </source>
</evidence>
<reference evidence="2 3" key="1">
    <citation type="journal article" date="2022" name="Nat. Plants">
        <title>Genomes of leafy and leafless Platanthera orchids illuminate the evolution of mycoheterotrophy.</title>
        <authorList>
            <person name="Li M.H."/>
            <person name="Liu K.W."/>
            <person name="Li Z."/>
            <person name="Lu H.C."/>
            <person name="Ye Q.L."/>
            <person name="Zhang D."/>
            <person name="Wang J.Y."/>
            <person name="Li Y.F."/>
            <person name="Zhong Z.M."/>
            <person name="Liu X."/>
            <person name="Yu X."/>
            <person name="Liu D.K."/>
            <person name="Tu X.D."/>
            <person name="Liu B."/>
            <person name="Hao Y."/>
            <person name="Liao X.Y."/>
            <person name="Jiang Y.T."/>
            <person name="Sun W.H."/>
            <person name="Chen J."/>
            <person name="Chen Y.Q."/>
            <person name="Ai Y."/>
            <person name="Zhai J.W."/>
            <person name="Wu S.S."/>
            <person name="Zhou Z."/>
            <person name="Hsiao Y.Y."/>
            <person name="Wu W.L."/>
            <person name="Chen Y.Y."/>
            <person name="Lin Y.F."/>
            <person name="Hsu J.L."/>
            <person name="Li C.Y."/>
            <person name="Wang Z.W."/>
            <person name="Zhao X."/>
            <person name="Zhong W.Y."/>
            <person name="Ma X.K."/>
            <person name="Ma L."/>
            <person name="Huang J."/>
            <person name="Chen G.Z."/>
            <person name="Huang M.Z."/>
            <person name="Huang L."/>
            <person name="Peng D.H."/>
            <person name="Luo Y.B."/>
            <person name="Zou S.Q."/>
            <person name="Chen S.P."/>
            <person name="Lan S."/>
            <person name="Tsai W.C."/>
            <person name="Van de Peer Y."/>
            <person name="Liu Z.J."/>
        </authorList>
    </citation>
    <scope>NUCLEOTIDE SEQUENCE [LARGE SCALE GENOMIC DNA]</scope>
    <source>
        <strain evidence="2">Lor288</strain>
    </source>
</reference>
<organism evidence="2 3">
    <name type="scientific">Platanthera guangdongensis</name>
    <dbReference type="NCBI Taxonomy" id="2320717"/>
    <lineage>
        <taxon>Eukaryota</taxon>
        <taxon>Viridiplantae</taxon>
        <taxon>Streptophyta</taxon>
        <taxon>Embryophyta</taxon>
        <taxon>Tracheophyta</taxon>
        <taxon>Spermatophyta</taxon>
        <taxon>Magnoliopsida</taxon>
        <taxon>Liliopsida</taxon>
        <taxon>Asparagales</taxon>
        <taxon>Orchidaceae</taxon>
        <taxon>Orchidoideae</taxon>
        <taxon>Orchideae</taxon>
        <taxon>Orchidinae</taxon>
        <taxon>Platanthera</taxon>
    </lineage>
</organism>
<keyword evidence="1" id="KW-0472">Membrane</keyword>
<evidence type="ECO:0008006" key="4">
    <source>
        <dbReference type="Google" id="ProtNLM"/>
    </source>
</evidence>
<keyword evidence="1" id="KW-1133">Transmembrane helix</keyword>